<dbReference type="Gene3D" id="3.30.420.40">
    <property type="match status" value="1"/>
</dbReference>
<gene>
    <name evidence="1" type="ORF">DAPPUDRAFT_326317</name>
</gene>
<evidence type="ECO:0000313" key="2">
    <source>
        <dbReference type="Proteomes" id="UP000000305"/>
    </source>
</evidence>
<name>E9H7C9_DAPPU</name>
<organism evidence="1 2">
    <name type="scientific">Daphnia pulex</name>
    <name type="common">Water flea</name>
    <dbReference type="NCBI Taxonomy" id="6669"/>
    <lineage>
        <taxon>Eukaryota</taxon>
        <taxon>Metazoa</taxon>
        <taxon>Ecdysozoa</taxon>
        <taxon>Arthropoda</taxon>
        <taxon>Crustacea</taxon>
        <taxon>Branchiopoda</taxon>
        <taxon>Diplostraca</taxon>
        <taxon>Cladocera</taxon>
        <taxon>Anomopoda</taxon>
        <taxon>Daphniidae</taxon>
        <taxon>Daphnia</taxon>
    </lineage>
</organism>
<dbReference type="OrthoDB" id="1728974at2759"/>
<dbReference type="KEGG" id="dpx:DAPPUDRAFT_326317"/>
<dbReference type="AlphaFoldDB" id="E9H7C9"/>
<evidence type="ECO:0000313" key="1">
    <source>
        <dbReference type="EMBL" id="EFX72353.1"/>
    </source>
</evidence>
<dbReference type="EMBL" id="GL732600">
    <property type="protein sequence ID" value="EFX72353.1"/>
    <property type="molecule type" value="Genomic_DNA"/>
</dbReference>
<proteinExistence type="predicted"/>
<dbReference type="InParanoid" id="E9H7C9"/>
<dbReference type="Proteomes" id="UP000000305">
    <property type="component" value="Unassembled WGS sequence"/>
</dbReference>
<dbReference type="STRING" id="6669.E9H7C9"/>
<dbReference type="HOGENOM" id="CLU_2544912_0_0_1"/>
<sequence length="83" mass="9550">MAVACERAYMALLCFKNFFKVSKTKRIRNVYGSANRLWDQFYALLACTPPGNHGYVGMFFDEQEITPKIQGTLWFNASDKESL</sequence>
<accession>E9H7C9</accession>
<protein>
    <submittedName>
        <fullName evidence="1">Uncharacterized protein</fullName>
    </submittedName>
</protein>
<keyword evidence="2" id="KW-1185">Reference proteome</keyword>
<reference evidence="1 2" key="1">
    <citation type="journal article" date="2011" name="Science">
        <title>The ecoresponsive genome of Daphnia pulex.</title>
        <authorList>
            <person name="Colbourne J.K."/>
            <person name="Pfrender M.E."/>
            <person name="Gilbert D."/>
            <person name="Thomas W.K."/>
            <person name="Tucker A."/>
            <person name="Oakley T.H."/>
            <person name="Tokishita S."/>
            <person name="Aerts A."/>
            <person name="Arnold G.J."/>
            <person name="Basu M.K."/>
            <person name="Bauer D.J."/>
            <person name="Caceres C.E."/>
            <person name="Carmel L."/>
            <person name="Casola C."/>
            <person name="Choi J.H."/>
            <person name="Detter J.C."/>
            <person name="Dong Q."/>
            <person name="Dusheyko S."/>
            <person name="Eads B.D."/>
            <person name="Frohlich T."/>
            <person name="Geiler-Samerotte K.A."/>
            <person name="Gerlach D."/>
            <person name="Hatcher P."/>
            <person name="Jogdeo S."/>
            <person name="Krijgsveld J."/>
            <person name="Kriventseva E.V."/>
            <person name="Kultz D."/>
            <person name="Laforsch C."/>
            <person name="Lindquist E."/>
            <person name="Lopez J."/>
            <person name="Manak J.R."/>
            <person name="Muller J."/>
            <person name="Pangilinan J."/>
            <person name="Patwardhan R.P."/>
            <person name="Pitluck S."/>
            <person name="Pritham E.J."/>
            <person name="Rechtsteiner A."/>
            <person name="Rho M."/>
            <person name="Rogozin I.B."/>
            <person name="Sakarya O."/>
            <person name="Salamov A."/>
            <person name="Schaack S."/>
            <person name="Shapiro H."/>
            <person name="Shiga Y."/>
            <person name="Skalitzky C."/>
            <person name="Smith Z."/>
            <person name="Souvorov A."/>
            <person name="Sung W."/>
            <person name="Tang Z."/>
            <person name="Tsuchiya D."/>
            <person name="Tu H."/>
            <person name="Vos H."/>
            <person name="Wang M."/>
            <person name="Wolf Y.I."/>
            <person name="Yamagata H."/>
            <person name="Yamada T."/>
            <person name="Ye Y."/>
            <person name="Shaw J.R."/>
            <person name="Andrews J."/>
            <person name="Crease T.J."/>
            <person name="Tang H."/>
            <person name="Lucas S.M."/>
            <person name="Robertson H.M."/>
            <person name="Bork P."/>
            <person name="Koonin E.V."/>
            <person name="Zdobnov E.M."/>
            <person name="Grigoriev I.V."/>
            <person name="Lynch M."/>
            <person name="Boore J.L."/>
        </authorList>
    </citation>
    <scope>NUCLEOTIDE SEQUENCE [LARGE SCALE GENOMIC DNA]</scope>
</reference>